<dbReference type="InterPro" id="IPR000943">
    <property type="entry name" value="RNA_pol_sigma70"/>
</dbReference>
<reference evidence="9 10" key="1">
    <citation type="journal article" date="2024" name="Front. Microbiol.">
        <title>Novel thermophilic genera Geochorda gen. nov. and Carboxydochorda gen. nov. from the deep terrestrial subsurface reveal the ecophysiological diversity in the class Limnochordia.</title>
        <authorList>
            <person name="Karnachuk O.V."/>
            <person name="Lukina A.P."/>
            <person name="Avakyan M.R."/>
            <person name="Kadnikov V.V."/>
            <person name="Begmatov S."/>
            <person name="Beletsky A.V."/>
            <person name="Vlasova K.G."/>
            <person name="Novikov A.A."/>
            <person name="Shcherbakova V.A."/>
            <person name="Mardanov A.V."/>
            <person name="Ravin N.V."/>
        </authorList>
    </citation>
    <scope>NUCLEOTIDE SEQUENCE [LARGE SCALE GENOMIC DNA]</scope>
    <source>
        <strain evidence="9 10">L945</strain>
    </source>
</reference>
<accession>A0ABZ1BZX5</accession>
<organism evidence="9 10">
    <name type="scientific">Carboxydichorda subterranea</name>
    <dbReference type="NCBI Taxonomy" id="3109565"/>
    <lineage>
        <taxon>Bacteria</taxon>
        <taxon>Bacillati</taxon>
        <taxon>Bacillota</taxon>
        <taxon>Limnochordia</taxon>
        <taxon>Limnochordales</taxon>
        <taxon>Geochordaceae</taxon>
        <taxon>Carboxydichorda</taxon>
    </lineage>
</organism>
<gene>
    <name evidence="9" type="ORF">U7230_01180</name>
</gene>
<sequence>MSVSSTGTLPAASNVDPPARPLKRRSEAGGAAAAPRAGTRPRTSGRTRGASDRESSVNLLHTYLKEIGKVPLLTREQEVELAQRAEKGDVRAKARLIEANLRLVVNVAMRFVDRGVPVLDLVQEGNIGLMRAVEKYDWRKGYRFSTYATWWIVQAVRRSITDQARTIRLPAHMVETIGKVNTTATRLGHELGRDASPQEVAAQLGVDVARVEDALRVSQELVSLENPVGDDGMRVADFVGDDQTPQPDEQAARSLLKDQIREVMRQLSPTEQTVLTLRYGLDDGRPRTLEEIGRRLGVTRERIRQIQERALAHLREPARVAALDVYLS</sequence>
<dbReference type="Gene3D" id="1.10.601.10">
    <property type="entry name" value="RNA Polymerase Primary Sigma Factor"/>
    <property type="match status" value="2"/>
</dbReference>
<dbReference type="SUPFAM" id="SSF88659">
    <property type="entry name" value="Sigma3 and sigma4 domains of RNA polymerase sigma factors"/>
    <property type="match status" value="2"/>
</dbReference>
<dbReference type="InterPro" id="IPR036388">
    <property type="entry name" value="WH-like_DNA-bd_sf"/>
</dbReference>
<dbReference type="Pfam" id="PF04545">
    <property type="entry name" value="Sigma70_r4"/>
    <property type="match status" value="1"/>
</dbReference>
<evidence type="ECO:0000313" key="9">
    <source>
        <dbReference type="EMBL" id="WRP17662.1"/>
    </source>
</evidence>
<dbReference type="PROSITE" id="PS00716">
    <property type="entry name" value="SIGMA70_2"/>
    <property type="match status" value="1"/>
</dbReference>
<dbReference type="Pfam" id="PF04542">
    <property type="entry name" value="Sigma70_r2"/>
    <property type="match status" value="1"/>
</dbReference>
<dbReference type="InterPro" id="IPR050239">
    <property type="entry name" value="Sigma-70_RNA_pol_init_factors"/>
</dbReference>
<dbReference type="InterPro" id="IPR009042">
    <property type="entry name" value="RNA_pol_sigma70_r1_2"/>
</dbReference>
<comment type="function">
    <text evidence="5">Sigma factors are initiation factors that promote the attachment of RNA polymerase to specific initiation sites and are then released.</text>
</comment>
<feature type="domain" description="RNA polymerase sigma-70" evidence="7">
    <location>
        <begin position="120"/>
        <end position="133"/>
    </location>
</feature>
<dbReference type="InterPro" id="IPR007630">
    <property type="entry name" value="RNA_pol_sigma70_r4"/>
</dbReference>
<keyword evidence="4 5" id="KW-0804">Transcription</keyword>
<evidence type="ECO:0000259" key="7">
    <source>
        <dbReference type="PROSITE" id="PS00715"/>
    </source>
</evidence>
<dbReference type="Gene3D" id="1.10.10.10">
    <property type="entry name" value="Winged helix-like DNA-binding domain superfamily/Winged helix DNA-binding domain"/>
    <property type="match status" value="2"/>
</dbReference>
<evidence type="ECO:0000256" key="6">
    <source>
        <dbReference type="SAM" id="MobiDB-lite"/>
    </source>
</evidence>
<evidence type="ECO:0000259" key="8">
    <source>
        <dbReference type="PROSITE" id="PS00716"/>
    </source>
</evidence>
<name>A0ABZ1BZX5_9FIRM</name>
<dbReference type="InterPro" id="IPR007627">
    <property type="entry name" value="RNA_pol_sigma70_r2"/>
</dbReference>
<evidence type="ECO:0000256" key="5">
    <source>
        <dbReference type="RuleBase" id="RU362124"/>
    </source>
</evidence>
<evidence type="ECO:0000313" key="10">
    <source>
        <dbReference type="Proteomes" id="UP001332192"/>
    </source>
</evidence>
<keyword evidence="2 5" id="KW-0731">Sigma factor</keyword>
<dbReference type="PROSITE" id="PS00715">
    <property type="entry name" value="SIGMA70_1"/>
    <property type="match status" value="1"/>
</dbReference>
<dbReference type="SUPFAM" id="SSF88946">
    <property type="entry name" value="Sigma2 domain of RNA polymerase sigma factors"/>
    <property type="match status" value="1"/>
</dbReference>
<proteinExistence type="inferred from homology"/>
<feature type="compositionally biased region" description="Low complexity" evidence="6">
    <location>
        <begin position="28"/>
        <end position="48"/>
    </location>
</feature>
<dbReference type="Proteomes" id="UP001332192">
    <property type="component" value="Chromosome"/>
</dbReference>
<dbReference type="PRINTS" id="PR00046">
    <property type="entry name" value="SIGMA70FCT"/>
</dbReference>
<keyword evidence="10" id="KW-1185">Reference proteome</keyword>
<dbReference type="Pfam" id="PF04539">
    <property type="entry name" value="Sigma70_r3"/>
    <property type="match status" value="1"/>
</dbReference>
<feature type="region of interest" description="Disordered" evidence="6">
    <location>
        <begin position="1"/>
        <end position="54"/>
    </location>
</feature>
<dbReference type="EMBL" id="CP141615">
    <property type="protein sequence ID" value="WRP17662.1"/>
    <property type="molecule type" value="Genomic_DNA"/>
</dbReference>
<dbReference type="InterPro" id="IPR013324">
    <property type="entry name" value="RNA_pol_sigma_r3/r4-like"/>
</dbReference>
<keyword evidence="1 5" id="KW-0805">Transcription regulation</keyword>
<dbReference type="InterPro" id="IPR007624">
    <property type="entry name" value="RNA_pol_sigma70_r3"/>
</dbReference>
<dbReference type="Pfam" id="PF00140">
    <property type="entry name" value="Sigma70_r1_2"/>
    <property type="match status" value="1"/>
</dbReference>
<protein>
    <recommendedName>
        <fullName evidence="5">RNA polymerase sigma factor</fullName>
    </recommendedName>
</protein>
<dbReference type="InterPro" id="IPR013325">
    <property type="entry name" value="RNA_pol_sigma_r2"/>
</dbReference>
<evidence type="ECO:0000256" key="3">
    <source>
        <dbReference type="ARBA" id="ARBA00023125"/>
    </source>
</evidence>
<evidence type="ECO:0000256" key="4">
    <source>
        <dbReference type="ARBA" id="ARBA00023163"/>
    </source>
</evidence>
<dbReference type="NCBIfam" id="TIGR02937">
    <property type="entry name" value="sigma70-ECF"/>
    <property type="match status" value="1"/>
</dbReference>
<evidence type="ECO:0000256" key="1">
    <source>
        <dbReference type="ARBA" id="ARBA00023015"/>
    </source>
</evidence>
<feature type="domain" description="RNA polymerase sigma-70" evidence="8">
    <location>
        <begin position="288"/>
        <end position="314"/>
    </location>
</feature>
<dbReference type="InterPro" id="IPR014284">
    <property type="entry name" value="RNA_pol_sigma-70_dom"/>
</dbReference>
<dbReference type="PANTHER" id="PTHR30603">
    <property type="entry name" value="RNA POLYMERASE SIGMA FACTOR RPO"/>
    <property type="match status" value="1"/>
</dbReference>
<keyword evidence="3 5" id="KW-0238">DNA-binding</keyword>
<dbReference type="CDD" id="cd06171">
    <property type="entry name" value="Sigma70_r4"/>
    <property type="match status" value="1"/>
</dbReference>
<dbReference type="PANTHER" id="PTHR30603:SF47">
    <property type="entry name" value="RNA POLYMERASE SIGMA FACTOR SIGD, CHLOROPLASTIC"/>
    <property type="match status" value="1"/>
</dbReference>
<dbReference type="RefSeq" id="WP_324716932.1">
    <property type="nucleotide sequence ID" value="NZ_CP141615.1"/>
</dbReference>
<evidence type="ECO:0000256" key="2">
    <source>
        <dbReference type="ARBA" id="ARBA00023082"/>
    </source>
</evidence>
<comment type="similarity">
    <text evidence="5">Belongs to the sigma-70 factor family.</text>
</comment>